<evidence type="ECO:0000313" key="2">
    <source>
        <dbReference type="EMBL" id="KAK3084377.1"/>
    </source>
</evidence>
<reference evidence="2" key="1">
    <citation type="submission" date="2019-08" db="EMBL/GenBank/DDBJ databases">
        <title>The improved chromosome-level genome for the pearl oyster Pinctada fucata martensii using PacBio sequencing and Hi-C.</title>
        <authorList>
            <person name="Zheng Z."/>
        </authorList>
    </citation>
    <scope>NUCLEOTIDE SEQUENCE</scope>
    <source>
        <strain evidence="2">ZZ-2019</strain>
        <tissue evidence="2">Adductor muscle</tissue>
    </source>
</reference>
<dbReference type="EMBL" id="VSWD01000013">
    <property type="protein sequence ID" value="KAK3084377.1"/>
    <property type="molecule type" value="Genomic_DNA"/>
</dbReference>
<dbReference type="AlphaFoldDB" id="A0AA88XNF3"/>
<protein>
    <submittedName>
        <fullName evidence="2">Uncharacterized protein</fullName>
    </submittedName>
</protein>
<name>A0AA88XNF3_PINIB</name>
<feature type="chain" id="PRO_5041714885" evidence="1">
    <location>
        <begin position="21"/>
        <end position="125"/>
    </location>
</feature>
<evidence type="ECO:0000256" key="1">
    <source>
        <dbReference type="SAM" id="SignalP"/>
    </source>
</evidence>
<dbReference type="Proteomes" id="UP001186944">
    <property type="component" value="Unassembled WGS sequence"/>
</dbReference>
<feature type="signal peptide" evidence="1">
    <location>
        <begin position="1"/>
        <end position="20"/>
    </location>
</feature>
<organism evidence="2 3">
    <name type="scientific">Pinctada imbricata</name>
    <name type="common">Atlantic pearl-oyster</name>
    <name type="synonym">Pinctada martensii</name>
    <dbReference type="NCBI Taxonomy" id="66713"/>
    <lineage>
        <taxon>Eukaryota</taxon>
        <taxon>Metazoa</taxon>
        <taxon>Spiralia</taxon>
        <taxon>Lophotrochozoa</taxon>
        <taxon>Mollusca</taxon>
        <taxon>Bivalvia</taxon>
        <taxon>Autobranchia</taxon>
        <taxon>Pteriomorphia</taxon>
        <taxon>Pterioida</taxon>
        <taxon>Pterioidea</taxon>
        <taxon>Pteriidae</taxon>
        <taxon>Pinctada</taxon>
    </lineage>
</organism>
<keyword evidence="1" id="KW-0732">Signal</keyword>
<sequence length="125" mass="14923">MTCYLSTWVFFVLMLTCCLCNDKVIYKRNQGVCEEKTRGPTRDCRWVAGLYRYVDFEILKGQIIAYKIKWSTKGWTDWIVPGVNDADSKFNPSARTCSLPYEAKSMRRMWSYFYDHRHKYIICKN</sequence>
<evidence type="ECO:0000313" key="3">
    <source>
        <dbReference type="Proteomes" id="UP001186944"/>
    </source>
</evidence>
<accession>A0AA88XNF3</accession>
<gene>
    <name evidence="2" type="ORF">FSP39_012493</name>
</gene>
<comment type="caution">
    <text evidence="2">The sequence shown here is derived from an EMBL/GenBank/DDBJ whole genome shotgun (WGS) entry which is preliminary data.</text>
</comment>
<proteinExistence type="predicted"/>
<keyword evidence="3" id="KW-1185">Reference proteome</keyword>